<dbReference type="PROSITE" id="PS00503">
    <property type="entry name" value="PECTINESTERASE_2"/>
    <property type="match status" value="1"/>
</dbReference>
<reference evidence="10 11" key="1">
    <citation type="submission" date="2014-04" db="EMBL/GenBank/DDBJ databases">
        <authorList>
            <consortium name="DOE Joint Genome Institute"/>
            <person name="Kuo A."/>
            <person name="Zuccaro A."/>
            <person name="Kohler A."/>
            <person name="Nagy L.G."/>
            <person name="Floudas D."/>
            <person name="Copeland A."/>
            <person name="Barry K.W."/>
            <person name="Cichocki N."/>
            <person name="Veneault-Fourrey C."/>
            <person name="LaButti K."/>
            <person name="Lindquist E.A."/>
            <person name="Lipzen A."/>
            <person name="Lundell T."/>
            <person name="Morin E."/>
            <person name="Murat C."/>
            <person name="Sun H."/>
            <person name="Tunlid A."/>
            <person name="Henrissat B."/>
            <person name="Grigoriev I.V."/>
            <person name="Hibbett D.S."/>
            <person name="Martin F."/>
            <person name="Nordberg H.P."/>
            <person name="Cantor M.N."/>
            <person name="Hua S.X."/>
        </authorList>
    </citation>
    <scope>NUCLEOTIDE SEQUENCE [LARGE SCALE GENOMIC DNA]</scope>
    <source>
        <strain evidence="10 11">MAFF 305830</strain>
    </source>
</reference>
<proteinExistence type="inferred from homology"/>
<evidence type="ECO:0000313" key="10">
    <source>
        <dbReference type="EMBL" id="KIM23985.1"/>
    </source>
</evidence>
<gene>
    <name evidence="10" type="ORF">M408DRAFT_332043</name>
</gene>
<comment type="subcellular location">
    <subcellularLocation>
        <location evidence="8">Secreted</location>
    </subcellularLocation>
</comment>
<dbReference type="Proteomes" id="UP000054097">
    <property type="component" value="Unassembled WGS sequence"/>
</dbReference>
<feature type="chain" id="PRO_5005111008" description="Pectinesterase" evidence="8">
    <location>
        <begin position="22"/>
        <end position="328"/>
    </location>
</feature>
<comment type="pathway">
    <text evidence="1 8">Glycan metabolism; pectin degradation; 2-dehydro-3-deoxy-D-gluconate from pectin: step 1/5.</text>
</comment>
<evidence type="ECO:0000256" key="8">
    <source>
        <dbReference type="RuleBase" id="RU000589"/>
    </source>
</evidence>
<dbReference type="AlphaFoldDB" id="A0A0C3AH45"/>
<evidence type="ECO:0000256" key="4">
    <source>
        <dbReference type="ARBA" id="ARBA00022801"/>
    </source>
</evidence>
<evidence type="ECO:0000256" key="5">
    <source>
        <dbReference type="ARBA" id="ARBA00023085"/>
    </source>
</evidence>
<name>A0A0C3AH45_SERVB</name>
<evidence type="ECO:0000259" key="9">
    <source>
        <dbReference type="Pfam" id="PF01095"/>
    </source>
</evidence>
<comment type="function">
    <text evidence="8">Involved in maceration and soft-rotting of plant tissue.</text>
</comment>
<dbReference type="EMBL" id="KN824329">
    <property type="protein sequence ID" value="KIM23985.1"/>
    <property type="molecule type" value="Genomic_DNA"/>
</dbReference>
<keyword evidence="5 8" id="KW-0063">Aspartyl esterase</keyword>
<dbReference type="InterPro" id="IPR033131">
    <property type="entry name" value="Pectinesterase_Asp_AS"/>
</dbReference>
<accession>A0A0C3AH45</accession>
<keyword evidence="4 8" id="KW-0378">Hydrolase</keyword>
<evidence type="ECO:0000256" key="1">
    <source>
        <dbReference type="ARBA" id="ARBA00005184"/>
    </source>
</evidence>
<dbReference type="InterPro" id="IPR011050">
    <property type="entry name" value="Pectin_lyase_fold/virulence"/>
</dbReference>
<keyword evidence="11" id="KW-1185">Reference proteome</keyword>
<evidence type="ECO:0000256" key="3">
    <source>
        <dbReference type="ARBA" id="ARBA00013229"/>
    </source>
</evidence>
<dbReference type="Pfam" id="PF01095">
    <property type="entry name" value="Pectinesterase"/>
    <property type="match status" value="1"/>
</dbReference>
<comment type="similarity">
    <text evidence="2">Belongs to the pectinesterase family.</text>
</comment>
<dbReference type="OrthoDB" id="2019149at2759"/>
<dbReference type="GO" id="GO:0030599">
    <property type="term" value="F:pectinesterase activity"/>
    <property type="evidence" value="ECO:0007669"/>
    <property type="project" value="UniProtKB-UniRule"/>
</dbReference>
<organism evidence="10 11">
    <name type="scientific">Serendipita vermifera MAFF 305830</name>
    <dbReference type="NCBI Taxonomy" id="933852"/>
    <lineage>
        <taxon>Eukaryota</taxon>
        <taxon>Fungi</taxon>
        <taxon>Dikarya</taxon>
        <taxon>Basidiomycota</taxon>
        <taxon>Agaricomycotina</taxon>
        <taxon>Agaricomycetes</taxon>
        <taxon>Sebacinales</taxon>
        <taxon>Serendipitaceae</taxon>
        <taxon>Serendipita</taxon>
    </lineage>
</organism>
<dbReference type="UniPathway" id="UPA00545">
    <property type="reaction ID" value="UER00823"/>
</dbReference>
<dbReference type="GO" id="GO:0045490">
    <property type="term" value="P:pectin catabolic process"/>
    <property type="evidence" value="ECO:0007669"/>
    <property type="project" value="UniProtKB-UniRule"/>
</dbReference>
<evidence type="ECO:0000256" key="6">
    <source>
        <dbReference type="ARBA" id="ARBA00047928"/>
    </source>
</evidence>
<comment type="catalytic activity">
    <reaction evidence="6 8">
        <text>[(1-&gt;4)-alpha-D-galacturonosyl methyl ester](n) + n H2O = [(1-&gt;4)-alpha-D-galacturonosyl](n) + n methanol + n H(+)</text>
        <dbReference type="Rhea" id="RHEA:22380"/>
        <dbReference type="Rhea" id="RHEA-COMP:14570"/>
        <dbReference type="Rhea" id="RHEA-COMP:14573"/>
        <dbReference type="ChEBI" id="CHEBI:15377"/>
        <dbReference type="ChEBI" id="CHEBI:15378"/>
        <dbReference type="ChEBI" id="CHEBI:17790"/>
        <dbReference type="ChEBI" id="CHEBI:140522"/>
        <dbReference type="ChEBI" id="CHEBI:140523"/>
        <dbReference type="EC" id="3.1.1.11"/>
    </reaction>
</comment>
<dbReference type="PANTHER" id="PTHR31321:SF127">
    <property type="entry name" value="PECTINESTERASE"/>
    <property type="match status" value="1"/>
</dbReference>
<keyword evidence="8" id="KW-0961">Cell wall biogenesis/degradation</keyword>
<dbReference type="InterPro" id="IPR000070">
    <property type="entry name" value="Pectinesterase_cat"/>
</dbReference>
<dbReference type="HOGENOM" id="CLU_012243_1_1_1"/>
<dbReference type="Gene3D" id="2.160.20.10">
    <property type="entry name" value="Single-stranded right-handed beta-helix, Pectin lyase-like"/>
    <property type="match status" value="1"/>
</dbReference>
<evidence type="ECO:0000256" key="2">
    <source>
        <dbReference type="ARBA" id="ARBA00008891"/>
    </source>
</evidence>
<dbReference type="SUPFAM" id="SSF51126">
    <property type="entry name" value="Pectin lyase-like"/>
    <property type="match status" value="1"/>
</dbReference>
<feature type="active site" evidence="7">
    <location>
        <position position="187"/>
    </location>
</feature>
<feature type="signal peptide" evidence="8">
    <location>
        <begin position="1"/>
        <end position="21"/>
    </location>
</feature>
<protein>
    <recommendedName>
        <fullName evidence="3 8">Pectinesterase</fullName>
        <ecNumber evidence="3 8">3.1.1.11</ecNumber>
    </recommendedName>
</protein>
<dbReference type="EC" id="3.1.1.11" evidence="3 8"/>
<feature type="domain" description="Pectinesterase catalytic" evidence="9">
    <location>
        <begin position="106"/>
        <end position="295"/>
    </location>
</feature>
<reference evidence="11" key="2">
    <citation type="submission" date="2015-01" db="EMBL/GenBank/DDBJ databases">
        <title>Evolutionary Origins and Diversification of the Mycorrhizal Mutualists.</title>
        <authorList>
            <consortium name="DOE Joint Genome Institute"/>
            <consortium name="Mycorrhizal Genomics Consortium"/>
            <person name="Kohler A."/>
            <person name="Kuo A."/>
            <person name="Nagy L.G."/>
            <person name="Floudas D."/>
            <person name="Copeland A."/>
            <person name="Barry K.W."/>
            <person name="Cichocki N."/>
            <person name="Veneault-Fourrey C."/>
            <person name="LaButti K."/>
            <person name="Lindquist E.A."/>
            <person name="Lipzen A."/>
            <person name="Lundell T."/>
            <person name="Morin E."/>
            <person name="Murat C."/>
            <person name="Riley R."/>
            <person name="Ohm R."/>
            <person name="Sun H."/>
            <person name="Tunlid A."/>
            <person name="Henrissat B."/>
            <person name="Grigoriev I.V."/>
            <person name="Hibbett D.S."/>
            <person name="Martin F."/>
        </authorList>
    </citation>
    <scope>NUCLEOTIDE SEQUENCE [LARGE SCALE GENOMIC DNA]</scope>
    <source>
        <strain evidence="11">MAFF 305830</strain>
    </source>
</reference>
<dbReference type="STRING" id="933852.A0A0C3AH45"/>
<keyword evidence="8" id="KW-0964">Secreted</keyword>
<dbReference type="GO" id="GO:0005576">
    <property type="term" value="C:extracellular region"/>
    <property type="evidence" value="ECO:0007669"/>
    <property type="project" value="UniProtKB-SubCell"/>
</dbReference>
<dbReference type="PANTHER" id="PTHR31321">
    <property type="entry name" value="ACYL-COA THIOESTER HYDROLASE YBHC-RELATED"/>
    <property type="match status" value="1"/>
</dbReference>
<dbReference type="InterPro" id="IPR012334">
    <property type="entry name" value="Pectin_lyas_fold"/>
</dbReference>
<sequence length="328" mass="35897">MKAFYSTILTTLFATFATVVANENTKRSGSHDYIPAHAITVGNGGKYPNLTVALNDTTSDTFFIFAGNYTGQTWITRPNVTIYGETWNPYSYIGNRVTLSVNMPASQAGSNDLSGTVRVHATGVSLYNIDIENTYGLPVQQSQAIALSVQAGQFGCYFCNLKGAQDTLLANRGLQVYANSRIAGSVDFIFGMYASVWITKSVIESTGTGYLTASGRNTSDAFWYVIDKSIVKGNAKNQTYLGRPWRASARVVFQNSFLGDNINPAGWSQWQPTEPRTEYILFGEYKNYGPGAWNSSTRAPFATKLNASIPIDTVLGSNYTTWVNTHVL</sequence>
<keyword evidence="8" id="KW-0732">Signal</keyword>
<dbReference type="GO" id="GO:0042545">
    <property type="term" value="P:cell wall modification"/>
    <property type="evidence" value="ECO:0007669"/>
    <property type="project" value="UniProtKB-UniRule"/>
</dbReference>
<evidence type="ECO:0000256" key="7">
    <source>
        <dbReference type="PROSITE-ProRule" id="PRU10040"/>
    </source>
</evidence>
<evidence type="ECO:0000313" key="11">
    <source>
        <dbReference type="Proteomes" id="UP000054097"/>
    </source>
</evidence>